<dbReference type="EMBL" id="JAPFCC010000001">
    <property type="protein sequence ID" value="MCW7555202.1"/>
    <property type="molecule type" value="Genomic_DNA"/>
</dbReference>
<reference evidence="1 2" key="1">
    <citation type="submission" date="2022-10" db="EMBL/GenBank/DDBJ databases">
        <title>High-quality genome sequences of two octocoral-associated bacteria, Endozoicomonas euniceicola EF212 and Endozoicomonas gorgoniicola PS125.</title>
        <authorList>
            <person name="Chiou Y.-J."/>
            <person name="Chen Y.-H."/>
        </authorList>
    </citation>
    <scope>NUCLEOTIDE SEQUENCE [LARGE SCALE GENOMIC DNA]</scope>
    <source>
        <strain evidence="1 2">PS125</strain>
    </source>
</reference>
<sequence>MTQQLRESVCEKTDIGLKDYAGCDEVYVVTGHKGKASMSGFLELLPG</sequence>
<name>A0ABT3N0P9_9GAMM</name>
<evidence type="ECO:0000313" key="1">
    <source>
        <dbReference type="EMBL" id="MCW7555202.1"/>
    </source>
</evidence>
<accession>A0ABT3N0P9</accession>
<comment type="caution">
    <text evidence="1">The sequence shown here is derived from an EMBL/GenBank/DDBJ whole genome shotgun (WGS) entry which is preliminary data.</text>
</comment>
<proteinExistence type="predicted"/>
<dbReference type="RefSeq" id="WP_262564977.1">
    <property type="nucleotide sequence ID" value="NZ_JAPFCC010000001.1"/>
</dbReference>
<dbReference type="Proteomes" id="UP001209854">
    <property type="component" value="Unassembled WGS sequence"/>
</dbReference>
<evidence type="ECO:0000313" key="2">
    <source>
        <dbReference type="Proteomes" id="UP001209854"/>
    </source>
</evidence>
<evidence type="ECO:0008006" key="3">
    <source>
        <dbReference type="Google" id="ProtNLM"/>
    </source>
</evidence>
<protein>
    <recommendedName>
        <fullName evidence="3">Transposase</fullName>
    </recommendedName>
</protein>
<organism evidence="1 2">
    <name type="scientific">Endozoicomonas gorgoniicola</name>
    <dbReference type="NCBI Taxonomy" id="1234144"/>
    <lineage>
        <taxon>Bacteria</taxon>
        <taxon>Pseudomonadati</taxon>
        <taxon>Pseudomonadota</taxon>
        <taxon>Gammaproteobacteria</taxon>
        <taxon>Oceanospirillales</taxon>
        <taxon>Endozoicomonadaceae</taxon>
        <taxon>Endozoicomonas</taxon>
    </lineage>
</organism>
<gene>
    <name evidence="1" type="ORF">NX722_21750</name>
</gene>
<keyword evidence="2" id="KW-1185">Reference proteome</keyword>